<sequence>MKLENKTAIVTGAAKGMGAAITTTLAREGADIVLTARDPAALEKVAAEVRLLDREAHIFTCDVTNEEQVRDMVAHALRVFDGQIDILVNVAGVTGPIETPVQDIPVEEFTDVIMANERGTFLPIKHVVPTMIAQNSGKIVNIGGTSGLRGYPMRTSYSASKWAVRGITRTVALELGKHNINVNAVCPGIVETPRMSKLCEAKAKVRGWTVEQVYDEYVQEMALKRVTTPQDGANA</sequence>
<organism evidence="2">
    <name type="scientific">marine metagenome</name>
    <dbReference type="NCBI Taxonomy" id="408172"/>
    <lineage>
        <taxon>unclassified sequences</taxon>
        <taxon>metagenomes</taxon>
        <taxon>ecological metagenomes</taxon>
    </lineage>
</organism>
<feature type="non-terminal residue" evidence="2">
    <location>
        <position position="235"/>
    </location>
</feature>
<dbReference type="CDD" id="cd05233">
    <property type="entry name" value="SDR_c"/>
    <property type="match status" value="1"/>
</dbReference>
<reference evidence="2" key="1">
    <citation type="submission" date="2018-05" db="EMBL/GenBank/DDBJ databases">
        <authorList>
            <person name="Lanie J.A."/>
            <person name="Ng W.-L."/>
            <person name="Kazmierczak K.M."/>
            <person name="Andrzejewski T.M."/>
            <person name="Davidsen T.M."/>
            <person name="Wayne K.J."/>
            <person name="Tettelin H."/>
            <person name="Glass J.I."/>
            <person name="Rusch D."/>
            <person name="Podicherti R."/>
            <person name="Tsui H.-C.T."/>
            <person name="Winkler M.E."/>
        </authorList>
    </citation>
    <scope>NUCLEOTIDE SEQUENCE</scope>
</reference>
<dbReference type="FunFam" id="3.40.50.720:FF:000084">
    <property type="entry name" value="Short-chain dehydrogenase reductase"/>
    <property type="match status" value="1"/>
</dbReference>
<dbReference type="InterPro" id="IPR036291">
    <property type="entry name" value="NAD(P)-bd_dom_sf"/>
</dbReference>
<evidence type="ECO:0008006" key="3">
    <source>
        <dbReference type="Google" id="ProtNLM"/>
    </source>
</evidence>
<dbReference type="PANTHER" id="PTHR42879">
    <property type="entry name" value="3-OXOACYL-(ACYL-CARRIER-PROTEIN) REDUCTASE"/>
    <property type="match status" value="1"/>
</dbReference>
<dbReference type="Pfam" id="PF00106">
    <property type="entry name" value="adh_short"/>
    <property type="match status" value="1"/>
</dbReference>
<dbReference type="PRINTS" id="PR00081">
    <property type="entry name" value="GDHRDH"/>
</dbReference>
<name>A0A382GKH6_9ZZZZ</name>
<dbReference type="InterPro" id="IPR050259">
    <property type="entry name" value="SDR"/>
</dbReference>
<dbReference type="EMBL" id="UINC01055883">
    <property type="protein sequence ID" value="SVB75275.1"/>
    <property type="molecule type" value="Genomic_DNA"/>
</dbReference>
<dbReference type="AlphaFoldDB" id="A0A382GKH6"/>
<dbReference type="InterPro" id="IPR002347">
    <property type="entry name" value="SDR_fam"/>
</dbReference>
<dbReference type="SUPFAM" id="SSF51735">
    <property type="entry name" value="NAD(P)-binding Rossmann-fold domains"/>
    <property type="match status" value="1"/>
</dbReference>
<accession>A0A382GKH6</accession>
<dbReference type="PRINTS" id="PR00080">
    <property type="entry name" value="SDRFAMILY"/>
</dbReference>
<dbReference type="Gene3D" id="3.40.50.720">
    <property type="entry name" value="NAD(P)-binding Rossmann-like Domain"/>
    <property type="match status" value="1"/>
</dbReference>
<evidence type="ECO:0000313" key="2">
    <source>
        <dbReference type="EMBL" id="SVB75275.1"/>
    </source>
</evidence>
<proteinExistence type="inferred from homology"/>
<dbReference type="PANTHER" id="PTHR42879:SF2">
    <property type="entry name" value="3-OXOACYL-[ACYL-CARRIER-PROTEIN] REDUCTASE FABG"/>
    <property type="match status" value="1"/>
</dbReference>
<protein>
    <recommendedName>
        <fullName evidence="3">Short-chain dehydrogenase</fullName>
    </recommendedName>
</protein>
<gene>
    <name evidence="2" type="ORF">METZ01_LOCUS228129</name>
</gene>
<comment type="similarity">
    <text evidence="1">Belongs to the short-chain dehydrogenases/reductases (SDR) family.</text>
</comment>
<evidence type="ECO:0000256" key="1">
    <source>
        <dbReference type="ARBA" id="ARBA00006484"/>
    </source>
</evidence>